<protein>
    <submittedName>
        <fullName evidence="1">Uncharacterized protein</fullName>
    </submittedName>
</protein>
<proteinExistence type="predicted"/>
<sequence>MSYPTIMLFHVTSIERARSIIASQQFKPADHAPHLSDSGLNAGIVGELLASQQYEHYGAKLIMEWSGPVINGAISDNPFPLPIDTLYNALPWRVVVSQGTTQYLRAVDIQCSDQALMEDARHPWYCLTEGMQERWRLSELKKRRDSIKRLVKDKPSICVKP</sequence>
<organism evidence="1 2">
    <name type="scientific">Pseudomonas luteola</name>
    <dbReference type="NCBI Taxonomy" id="47886"/>
    <lineage>
        <taxon>Bacteria</taxon>
        <taxon>Pseudomonadati</taxon>
        <taxon>Pseudomonadota</taxon>
        <taxon>Gammaproteobacteria</taxon>
        <taxon>Pseudomonadales</taxon>
        <taxon>Pseudomonadaceae</taxon>
        <taxon>Pseudomonas</taxon>
    </lineage>
</organism>
<dbReference type="RefSeq" id="WP_037031233.1">
    <property type="nucleotide sequence ID" value="NZ_JADMCD010000021.1"/>
</dbReference>
<dbReference type="EMBL" id="JADMCD010000021">
    <property type="protein sequence ID" value="MBF8643704.1"/>
    <property type="molecule type" value="Genomic_DNA"/>
</dbReference>
<evidence type="ECO:0000313" key="2">
    <source>
        <dbReference type="Proteomes" id="UP000626180"/>
    </source>
</evidence>
<dbReference type="Proteomes" id="UP000626180">
    <property type="component" value="Unassembled WGS sequence"/>
</dbReference>
<keyword evidence="2" id="KW-1185">Reference proteome</keyword>
<reference evidence="1 2" key="1">
    <citation type="submission" date="2020-10" db="EMBL/GenBank/DDBJ databases">
        <title>Genome sequences of Pseudomonas isolates.</title>
        <authorList>
            <person name="Wessels L."/>
            <person name="Reich F."/>
            <person name="Hammerl J."/>
        </authorList>
    </citation>
    <scope>NUCLEOTIDE SEQUENCE [LARGE SCALE GENOMIC DNA]</scope>
    <source>
        <strain evidence="1 2">20-MO00624-0</strain>
    </source>
</reference>
<comment type="caution">
    <text evidence="1">The sequence shown here is derived from an EMBL/GenBank/DDBJ whole genome shotgun (WGS) entry which is preliminary data.</text>
</comment>
<gene>
    <name evidence="1" type="ORF">IRZ65_23880</name>
</gene>
<accession>A0ABS0FTN0</accession>
<evidence type="ECO:0000313" key="1">
    <source>
        <dbReference type="EMBL" id="MBF8643704.1"/>
    </source>
</evidence>
<name>A0ABS0FTN0_PSELU</name>